<organism evidence="9 10">
    <name type="scientific">Cynara cardunculus var. scolymus</name>
    <name type="common">Globe artichoke</name>
    <name type="synonym">Cynara scolymus</name>
    <dbReference type="NCBI Taxonomy" id="59895"/>
    <lineage>
        <taxon>Eukaryota</taxon>
        <taxon>Viridiplantae</taxon>
        <taxon>Streptophyta</taxon>
        <taxon>Embryophyta</taxon>
        <taxon>Tracheophyta</taxon>
        <taxon>Spermatophyta</taxon>
        <taxon>Magnoliopsida</taxon>
        <taxon>eudicotyledons</taxon>
        <taxon>Gunneridae</taxon>
        <taxon>Pentapetalae</taxon>
        <taxon>asterids</taxon>
        <taxon>campanulids</taxon>
        <taxon>Asterales</taxon>
        <taxon>Asteraceae</taxon>
        <taxon>Carduoideae</taxon>
        <taxon>Cardueae</taxon>
        <taxon>Carduinae</taxon>
        <taxon>Cynara</taxon>
    </lineage>
</organism>
<feature type="region of interest" description="Disordered" evidence="6">
    <location>
        <begin position="571"/>
        <end position="597"/>
    </location>
</feature>
<dbReference type="PANTHER" id="PTHR14237:SF73">
    <property type="entry name" value="MOLYBDENUM COFACTOR SULFURTRANSFERASE"/>
    <property type="match status" value="1"/>
</dbReference>
<dbReference type="SUPFAM" id="SSF53383">
    <property type="entry name" value="PLP-dependent transferases"/>
    <property type="match status" value="2"/>
</dbReference>
<feature type="domain" description="Amino acid transporter transmembrane" evidence="8">
    <location>
        <begin position="859"/>
        <end position="943"/>
    </location>
</feature>
<keyword evidence="4 7" id="KW-1133">Transmembrane helix</keyword>
<feature type="transmembrane region" description="Helical" evidence="7">
    <location>
        <begin position="925"/>
        <end position="945"/>
    </location>
</feature>
<dbReference type="Gene3D" id="3.90.1150.10">
    <property type="entry name" value="Aspartate Aminotransferase, domain 1"/>
    <property type="match status" value="1"/>
</dbReference>
<keyword evidence="3" id="KW-0813">Transport</keyword>
<dbReference type="GO" id="GO:0006865">
    <property type="term" value="P:amino acid transport"/>
    <property type="evidence" value="ECO:0007669"/>
    <property type="project" value="UniProtKB-KW"/>
</dbReference>
<dbReference type="InterPro" id="IPR013057">
    <property type="entry name" value="AA_transpt_TM"/>
</dbReference>
<dbReference type="InterPro" id="IPR015421">
    <property type="entry name" value="PyrdxlP-dep_Trfase_major"/>
</dbReference>
<dbReference type="GO" id="GO:0016020">
    <property type="term" value="C:membrane"/>
    <property type="evidence" value="ECO:0007669"/>
    <property type="project" value="UniProtKB-SubCell"/>
</dbReference>
<feature type="transmembrane region" description="Helical" evidence="7">
    <location>
        <begin position="866"/>
        <end position="886"/>
    </location>
</feature>
<comment type="caution">
    <text evidence="9">The sequence shown here is derived from an EMBL/GenBank/DDBJ whole genome shotgun (WGS) entry which is preliminary data.</text>
</comment>
<evidence type="ECO:0000256" key="5">
    <source>
        <dbReference type="ARBA" id="ARBA00023136"/>
    </source>
</evidence>
<feature type="region of interest" description="Disordered" evidence="6">
    <location>
        <begin position="1534"/>
        <end position="1553"/>
    </location>
</feature>
<protein>
    <recommendedName>
        <fullName evidence="8">Amino acid transporter transmembrane domain-containing protein</fullName>
    </recommendedName>
</protein>
<reference evidence="9 10" key="1">
    <citation type="journal article" date="2016" name="Sci. Rep.">
        <title>The genome sequence of the outbreeding globe artichoke constructed de novo incorporating a phase-aware low-pass sequencing strategy of F1 progeny.</title>
        <authorList>
            <person name="Scaglione D."/>
            <person name="Reyes-Chin-Wo S."/>
            <person name="Acquadro A."/>
            <person name="Froenicke L."/>
            <person name="Portis E."/>
            <person name="Beitel C."/>
            <person name="Tirone M."/>
            <person name="Mauro R."/>
            <person name="Lo Monaco A."/>
            <person name="Mauromicale G."/>
            <person name="Faccioli P."/>
            <person name="Cattivelli L."/>
            <person name="Rieseberg L."/>
            <person name="Michelmore R."/>
            <person name="Lanteri S."/>
        </authorList>
    </citation>
    <scope>NUCLEOTIDE SEQUENCE [LARGE SCALE GENOMIC DNA]</scope>
    <source>
        <strain evidence="9">2C</strain>
    </source>
</reference>
<keyword evidence="5 7" id="KW-0472">Membrane</keyword>
<dbReference type="Pfam" id="PF01490">
    <property type="entry name" value="Aa_trans"/>
    <property type="match status" value="1"/>
</dbReference>
<dbReference type="PANTHER" id="PTHR14237">
    <property type="entry name" value="MOLYBDOPTERIN COFACTOR SULFURASE MOSC"/>
    <property type="match status" value="1"/>
</dbReference>
<name>A0A103Y511_CYNCS</name>
<proteinExistence type="predicted"/>
<dbReference type="Proteomes" id="UP000243975">
    <property type="component" value="Unassembled WGS sequence"/>
</dbReference>
<evidence type="ECO:0000259" key="8">
    <source>
        <dbReference type="Pfam" id="PF01490"/>
    </source>
</evidence>
<feature type="region of interest" description="Disordered" evidence="6">
    <location>
        <begin position="1450"/>
        <end position="1489"/>
    </location>
</feature>
<comment type="subcellular location">
    <subcellularLocation>
        <location evidence="1">Membrane</location>
    </subcellularLocation>
</comment>
<keyword evidence="2 7" id="KW-0812">Transmembrane</keyword>
<sequence length="1805" mass="202376">MHISLWKPIISHCASLISDKKSRRKYGSDHTNEEIKRSPSVRRKLQENKLREALEQASEDGSLVKSQNMDFSESFDREDKGLGRSRSLARLQAQKEFLKATSLAADRTFEDKDSIPEFDEALLKFLTMYPKYKSSEKIDQLRVDEYSHLADTISKVCLDYCGFGLFSFLQTVHFWESCTFTLSEITAHLSNHALYGGGERGTVEYDIKSRIMDYLNIPENEYGLVFTVSRGSAFKLLAESYPFHTNKKLLTMFDHESQSVNWMAQSAKDKGAKVHSAWFKWPTLKPCSTHLRKLILNKKRRKKDSSTGLFVFPVQSRVTGAKYSYQWMALAQQNNWHVLLDAGALGPKDMDSLGLSLFRPDFIITSFYRVFGDDPTGFGCLLIKKSVIGSLQNQSGHAGSGIVKISPVFPLYLSDSVDGMPGLAGIEDDEVVKGEGISESHAGALLPAFSGAYTPSQVRDVFETEMDHGNSPDRDGASPIFEETGSFSVGEVMKSPVFSEDESSENSMWIDLGQSPLGSQSEIVNSPLPPPSWFSSKKSNEKEIDSQPHISKVLSFDAAVHNVKKADNFQESFQEKSQETERKLEISEIQEEPESKKLKESAVIRRETEGEFRLLGRMEGSRRVSFGLEDNNKHCEDFYISDEEYCEGQESERREPEITCKHLDHVNMSGLNKTTLRLRFLVNWLVTSLLQLRLTGSDGEQDSVPLVHIYGPKIKYERGASVAFNIRDRVRGLISPEIVQKLAESNGISLGVGILCHARIIQSTKQNHAAIDLADTTLCKPMNNDGGGFVRAEVVTASLGFLTNFEDVYKLWVFVAKFLDPSFIKENGDSTEMEGEEQTGTGDTNYRNKLKHNIDRSFFGTKMLSFMIRTILVISTIIVAVTLPFFGYLMSLVGALLIVMVSIILPCSCCLNISDTYKRIRLELVLIGFIIFIGIVIAVVGTYPLSHCAALFMDKKSKDRNGSSDEIIRNPSVVRKFQENKLREALEEASEDGSLVKYQDFDSESVETNQTVAKSRSLARLEAQKQFLKATALAADRTFESEDSIPDLQQSFSKFLIMYPKYQLTEQIDHLRSDEYSHLSDHVPKVCLDYCGFGLFSFLQTVHYWESSTFNLSEITANLSNHALYGGSIEGTMEHDIKIRIMDYLNVPESEYGLVFTVSRGSAFKLLAESYPFQSNKKLLTMNDHESQSVNWMAQKAKSKGAKVQSAWYKWPSLQLCSADLRKQISNKKRKKKKSGAGLFVFPVQSRVTGAKYSYQWMSLAQQNNWHVLLDAGSLGPKDMDSLGLSLFRPDFIITSFYRVFGYDPTGFGCLLIKKSVIGSLQNQPGHAGSGIVKISPVFPLYLSDSGDGMPELATIEDNEHGENGEGPSGNHGGPRLPAFSGVYTSDQVREVFDTEMDHDTSSDRDGESTIFEESGSFSIPDVMKSPVFSEDESSDNSLWIDLGSSPLGSNNHRGSTSPLPPVWFSGKNRRKQLSSPKTTSKITNSPVVDKETNHGMLSFDAAVMSVSHELDSVTEIHEEPFMETNHLHGIEEETKTKTTQRSSKVPLESKESAIRRETEGDFRLLGRREGNRFSGGRIFSTNEIEEHNEYPERRVSFINEDHSKQLDFLATNMEDDDFLSDNQESSRREPEISCRHLRHVNLLGLNKTTLRLRFLVNWLVTSLLQLRIPSSNGRENTRLVHIYGPKIKFERGASVAFNLRDENKGLVDPEVVQNLADANGISLGIGILSHIRILDGSRPNLEDSTVYRRTESGGRNGKNGYIRVVVVTASLGFLTNFSDVYKLWAFVAKFMNPGFVKGGVTTDE</sequence>
<dbReference type="Gene3D" id="3.40.640.10">
    <property type="entry name" value="Type I PLP-dependent aspartate aminotransferase-like (Major domain)"/>
    <property type="match status" value="2"/>
</dbReference>
<feature type="compositionally biased region" description="Polar residues" evidence="6">
    <location>
        <begin position="1474"/>
        <end position="1487"/>
    </location>
</feature>
<dbReference type="STRING" id="59895.A0A103Y511"/>
<evidence type="ECO:0000256" key="3">
    <source>
        <dbReference type="ARBA" id="ARBA00022970"/>
    </source>
</evidence>
<accession>A0A103Y511</accession>
<dbReference type="EMBL" id="LEKV01002648">
    <property type="protein sequence ID" value="KVI02635.1"/>
    <property type="molecule type" value="Genomic_DNA"/>
</dbReference>
<feature type="region of interest" description="Disordered" evidence="6">
    <location>
        <begin position="1350"/>
        <end position="1376"/>
    </location>
</feature>
<evidence type="ECO:0000256" key="4">
    <source>
        <dbReference type="ARBA" id="ARBA00022989"/>
    </source>
</evidence>
<evidence type="ECO:0000256" key="7">
    <source>
        <dbReference type="SAM" id="Phobius"/>
    </source>
</evidence>
<feature type="compositionally biased region" description="Basic and acidic residues" evidence="6">
    <location>
        <begin position="571"/>
        <end position="586"/>
    </location>
</feature>
<evidence type="ECO:0000256" key="6">
    <source>
        <dbReference type="SAM" id="MobiDB-lite"/>
    </source>
</evidence>
<feature type="region of interest" description="Disordered" evidence="6">
    <location>
        <begin position="21"/>
        <end position="43"/>
    </location>
</feature>
<evidence type="ECO:0000313" key="9">
    <source>
        <dbReference type="EMBL" id="KVI02635.1"/>
    </source>
</evidence>
<evidence type="ECO:0000256" key="2">
    <source>
        <dbReference type="ARBA" id="ARBA00022692"/>
    </source>
</evidence>
<feature type="compositionally biased region" description="Basic and acidic residues" evidence="6">
    <location>
        <begin position="1397"/>
        <end position="1408"/>
    </location>
</feature>
<keyword evidence="10" id="KW-1185">Reference proteome</keyword>
<dbReference type="InterPro" id="IPR015422">
    <property type="entry name" value="PyrdxlP-dep_Trfase_small"/>
</dbReference>
<feature type="compositionally biased region" description="Basic and acidic residues" evidence="6">
    <location>
        <begin position="26"/>
        <end position="37"/>
    </location>
</feature>
<feature type="region of interest" description="Disordered" evidence="6">
    <location>
        <begin position="1397"/>
        <end position="1417"/>
    </location>
</feature>
<evidence type="ECO:0000256" key="1">
    <source>
        <dbReference type="ARBA" id="ARBA00004370"/>
    </source>
</evidence>
<dbReference type="Gramene" id="KVI02635">
    <property type="protein sequence ID" value="KVI02635"/>
    <property type="gene ID" value="Ccrd_019060"/>
</dbReference>
<evidence type="ECO:0000313" key="10">
    <source>
        <dbReference type="Proteomes" id="UP000243975"/>
    </source>
</evidence>
<gene>
    <name evidence="9" type="ORF">Ccrd_019060</name>
</gene>
<keyword evidence="3" id="KW-0029">Amino-acid transport</keyword>
<dbReference type="InterPro" id="IPR015424">
    <property type="entry name" value="PyrdxlP-dep_Trfase"/>
</dbReference>